<proteinExistence type="predicted"/>
<dbReference type="Proteomes" id="UP001148838">
    <property type="component" value="Unassembled WGS sequence"/>
</dbReference>
<accession>A0ABQ8U196</accession>
<feature type="region of interest" description="Disordered" evidence="1">
    <location>
        <begin position="1"/>
        <end position="20"/>
    </location>
</feature>
<sequence length="101" mass="10917">MAGLCEGGNEPPGSLKARGHGGRCSGMCLQVASACGAAHIPQKLQGFQSAYCSRQRECSSLGWMAPCESRNRRRRGPLVKDTARELLTDAIDLTRLQRNIT</sequence>
<gene>
    <name evidence="2" type="ORF">ANN_03578</name>
</gene>
<name>A0ABQ8U196_PERAM</name>
<evidence type="ECO:0000313" key="3">
    <source>
        <dbReference type="Proteomes" id="UP001148838"/>
    </source>
</evidence>
<organism evidence="2 3">
    <name type="scientific">Periplaneta americana</name>
    <name type="common">American cockroach</name>
    <name type="synonym">Blatta americana</name>
    <dbReference type="NCBI Taxonomy" id="6978"/>
    <lineage>
        <taxon>Eukaryota</taxon>
        <taxon>Metazoa</taxon>
        <taxon>Ecdysozoa</taxon>
        <taxon>Arthropoda</taxon>
        <taxon>Hexapoda</taxon>
        <taxon>Insecta</taxon>
        <taxon>Pterygota</taxon>
        <taxon>Neoptera</taxon>
        <taxon>Polyneoptera</taxon>
        <taxon>Dictyoptera</taxon>
        <taxon>Blattodea</taxon>
        <taxon>Blattoidea</taxon>
        <taxon>Blattidae</taxon>
        <taxon>Blattinae</taxon>
        <taxon>Periplaneta</taxon>
    </lineage>
</organism>
<evidence type="ECO:0000313" key="2">
    <source>
        <dbReference type="EMBL" id="KAJ4452062.1"/>
    </source>
</evidence>
<comment type="caution">
    <text evidence="2">The sequence shown here is derived from an EMBL/GenBank/DDBJ whole genome shotgun (WGS) entry which is preliminary data.</text>
</comment>
<protein>
    <submittedName>
        <fullName evidence="2">Uncharacterized protein</fullName>
    </submittedName>
</protein>
<keyword evidence="3" id="KW-1185">Reference proteome</keyword>
<dbReference type="EMBL" id="JAJSOF020000001">
    <property type="protein sequence ID" value="KAJ4452062.1"/>
    <property type="molecule type" value="Genomic_DNA"/>
</dbReference>
<evidence type="ECO:0000256" key="1">
    <source>
        <dbReference type="SAM" id="MobiDB-lite"/>
    </source>
</evidence>
<reference evidence="2 3" key="1">
    <citation type="journal article" date="2022" name="Allergy">
        <title>Genome assembly and annotation of Periplaneta americana reveal a comprehensive cockroach allergen profile.</title>
        <authorList>
            <person name="Wang L."/>
            <person name="Xiong Q."/>
            <person name="Saelim N."/>
            <person name="Wang L."/>
            <person name="Nong W."/>
            <person name="Wan A.T."/>
            <person name="Shi M."/>
            <person name="Liu X."/>
            <person name="Cao Q."/>
            <person name="Hui J.H.L."/>
            <person name="Sookrung N."/>
            <person name="Leung T.F."/>
            <person name="Tungtrongchitr A."/>
            <person name="Tsui S.K.W."/>
        </authorList>
    </citation>
    <scope>NUCLEOTIDE SEQUENCE [LARGE SCALE GENOMIC DNA]</scope>
    <source>
        <strain evidence="2">PWHHKU_190912</strain>
    </source>
</reference>